<dbReference type="OrthoDB" id="3235960at2759"/>
<evidence type="ECO:0000313" key="3">
    <source>
        <dbReference type="EMBL" id="KIY61990.1"/>
    </source>
</evidence>
<feature type="non-terminal residue" evidence="3">
    <location>
        <position position="197"/>
    </location>
</feature>
<dbReference type="Proteomes" id="UP000054007">
    <property type="component" value="Unassembled WGS sequence"/>
</dbReference>
<feature type="transmembrane region" description="Helical" evidence="1">
    <location>
        <begin position="113"/>
        <end position="136"/>
    </location>
</feature>
<feature type="transmembrane region" description="Helical" evidence="1">
    <location>
        <begin position="169"/>
        <end position="196"/>
    </location>
</feature>
<feature type="domain" description="DUF6535" evidence="2">
    <location>
        <begin position="20"/>
        <end position="197"/>
    </location>
</feature>
<evidence type="ECO:0000259" key="2">
    <source>
        <dbReference type="Pfam" id="PF20153"/>
    </source>
</evidence>
<gene>
    <name evidence="3" type="ORF">CYLTODRAFT_319298</name>
</gene>
<organism evidence="3 4">
    <name type="scientific">Cylindrobasidium torrendii FP15055 ss-10</name>
    <dbReference type="NCBI Taxonomy" id="1314674"/>
    <lineage>
        <taxon>Eukaryota</taxon>
        <taxon>Fungi</taxon>
        <taxon>Dikarya</taxon>
        <taxon>Basidiomycota</taxon>
        <taxon>Agaricomycotina</taxon>
        <taxon>Agaricomycetes</taxon>
        <taxon>Agaricomycetidae</taxon>
        <taxon>Agaricales</taxon>
        <taxon>Marasmiineae</taxon>
        <taxon>Physalacriaceae</taxon>
        <taxon>Cylindrobasidium</taxon>
    </lineage>
</organism>
<feature type="non-terminal residue" evidence="3">
    <location>
        <position position="1"/>
    </location>
</feature>
<reference evidence="3 4" key="1">
    <citation type="journal article" date="2015" name="Fungal Genet. Biol.">
        <title>Evolution of novel wood decay mechanisms in Agaricales revealed by the genome sequences of Fistulina hepatica and Cylindrobasidium torrendii.</title>
        <authorList>
            <person name="Floudas D."/>
            <person name="Held B.W."/>
            <person name="Riley R."/>
            <person name="Nagy L.G."/>
            <person name="Koehler G."/>
            <person name="Ransdell A.S."/>
            <person name="Younus H."/>
            <person name="Chow J."/>
            <person name="Chiniquy J."/>
            <person name="Lipzen A."/>
            <person name="Tritt A."/>
            <person name="Sun H."/>
            <person name="Haridas S."/>
            <person name="LaButti K."/>
            <person name="Ohm R.A."/>
            <person name="Kues U."/>
            <person name="Blanchette R.A."/>
            <person name="Grigoriev I.V."/>
            <person name="Minto R.E."/>
            <person name="Hibbett D.S."/>
        </authorList>
    </citation>
    <scope>NUCLEOTIDE SEQUENCE [LARGE SCALE GENOMIC DNA]</scope>
    <source>
        <strain evidence="3 4">FP15055 ss-10</strain>
    </source>
</reference>
<dbReference type="AlphaFoldDB" id="A0A0D7AVF2"/>
<name>A0A0D7AVF2_9AGAR</name>
<keyword evidence="1" id="KW-0812">Transmembrane</keyword>
<dbReference type="InterPro" id="IPR045338">
    <property type="entry name" value="DUF6535"/>
</dbReference>
<proteinExistence type="predicted"/>
<protein>
    <recommendedName>
        <fullName evidence="2">DUF6535 domain-containing protein</fullName>
    </recommendedName>
</protein>
<dbReference type="EMBL" id="KN880840">
    <property type="protein sequence ID" value="KIY61990.1"/>
    <property type="molecule type" value="Genomic_DNA"/>
</dbReference>
<sequence length="197" mass="21818">ETKYPTDQPHHELGDEARAWRVYLEEARSFDQDIVIQASESLELLLVFAALFSAVITTFVVQTFQSLSPDSGAQSAGALREITQLIRAIGGQTPIEDVPPSASASLSAISNSIIWVNGLWFVSLTLSLATAIFAVLAKQWTRQYILPISGSSRERSLVRHFRYEGLEKWHFTAIIGLLPIPLHLSLILFLVGLVVFL</sequence>
<evidence type="ECO:0000256" key="1">
    <source>
        <dbReference type="SAM" id="Phobius"/>
    </source>
</evidence>
<evidence type="ECO:0000313" key="4">
    <source>
        <dbReference type="Proteomes" id="UP000054007"/>
    </source>
</evidence>
<keyword evidence="1" id="KW-1133">Transmembrane helix</keyword>
<dbReference type="Pfam" id="PF20153">
    <property type="entry name" value="DUF6535"/>
    <property type="match status" value="1"/>
</dbReference>
<keyword evidence="4" id="KW-1185">Reference proteome</keyword>
<keyword evidence="1" id="KW-0472">Membrane</keyword>
<accession>A0A0D7AVF2</accession>
<feature type="transmembrane region" description="Helical" evidence="1">
    <location>
        <begin position="44"/>
        <end position="64"/>
    </location>
</feature>